<protein>
    <recommendedName>
        <fullName evidence="3">Lipoprotein</fullName>
    </recommendedName>
</protein>
<proteinExistence type="predicted"/>
<dbReference type="PROSITE" id="PS51257">
    <property type="entry name" value="PROKAR_LIPOPROTEIN"/>
    <property type="match status" value="1"/>
</dbReference>
<name>A0A085W9B0_9BACT</name>
<dbReference type="RefSeq" id="WP_044194287.1">
    <property type="nucleotide sequence ID" value="NZ_JMCB01000014.1"/>
</dbReference>
<sequence length="243" mass="26922">MSFFWRVSALVLVSMAVGCEPSPTRRCRNHATQYLSSGEGLTNGYPNIQPPIRVDCALNRDLLERTCTAHYLDQYAKPSVHTQTVRYASLRDFIDEQSPVGRVRAISVSVSRDGFDSGTIVAPYLHAESFGETSYVYDSAGRLINHGFDTWDEAGRPLAAPPTDICTDDKGNRMVYDDATRTVTLHYNSRTSTRPPDGSVPCIPRSERWAIDVNGNPTSYATINGATEYSVQEVEEVCVDVED</sequence>
<dbReference type="AlphaFoldDB" id="A0A085W9B0"/>
<reference evidence="1 2" key="1">
    <citation type="submission" date="2014-04" db="EMBL/GenBank/DDBJ databases">
        <title>Genome assembly of Hyalangium minutum DSM 14724.</title>
        <authorList>
            <person name="Sharma G."/>
            <person name="Subramanian S."/>
        </authorList>
    </citation>
    <scope>NUCLEOTIDE SEQUENCE [LARGE SCALE GENOMIC DNA]</scope>
    <source>
        <strain evidence="1 2">DSM 14724</strain>
    </source>
</reference>
<comment type="caution">
    <text evidence="1">The sequence shown here is derived from an EMBL/GenBank/DDBJ whole genome shotgun (WGS) entry which is preliminary data.</text>
</comment>
<evidence type="ECO:0000313" key="2">
    <source>
        <dbReference type="Proteomes" id="UP000028725"/>
    </source>
</evidence>
<dbReference type="Proteomes" id="UP000028725">
    <property type="component" value="Unassembled WGS sequence"/>
</dbReference>
<evidence type="ECO:0008006" key="3">
    <source>
        <dbReference type="Google" id="ProtNLM"/>
    </source>
</evidence>
<dbReference type="EMBL" id="JMCB01000014">
    <property type="protein sequence ID" value="KFE64273.1"/>
    <property type="molecule type" value="Genomic_DNA"/>
</dbReference>
<keyword evidence="2" id="KW-1185">Reference proteome</keyword>
<gene>
    <name evidence="1" type="ORF">DB31_2067</name>
</gene>
<accession>A0A085W9B0</accession>
<evidence type="ECO:0000313" key="1">
    <source>
        <dbReference type="EMBL" id="KFE64273.1"/>
    </source>
</evidence>
<organism evidence="1 2">
    <name type="scientific">Hyalangium minutum</name>
    <dbReference type="NCBI Taxonomy" id="394096"/>
    <lineage>
        <taxon>Bacteria</taxon>
        <taxon>Pseudomonadati</taxon>
        <taxon>Myxococcota</taxon>
        <taxon>Myxococcia</taxon>
        <taxon>Myxococcales</taxon>
        <taxon>Cystobacterineae</taxon>
        <taxon>Archangiaceae</taxon>
        <taxon>Hyalangium</taxon>
    </lineage>
</organism>